<evidence type="ECO:0000256" key="6">
    <source>
        <dbReference type="SAM" id="MobiDB-lite"/>
    </source>
</evidence>
<dbReference type="GO" id="GO:0004057">
    <property type="term" value="F:arginyl-tRNA--protein transferase activity"/>
    <property type="evidence" value="ECO:0007669"/>
    <property type="project" value="UniProtKB-EC"/>
</dbReference>
<dbReference type="RefSeq" id="XP_031569440.1">
    <property type="nucleotide sequence ID" value="XM_031713580.1"/>
</dbReference>
<protein>
    <recommendedName>
        <fullName evidence="5">Arginyl-tRNA--protein transferase 1</fullName>
        <shortName evidence="5">Arginyltransferase 1</shortName>
        <shortName evidence="5">R-transferase 1</shortName>
        <ecNumber evidence="5">2.3.2.8</ecNumber>
    </recommendedName>
    <alternativeName>
        <fullName evidence="5">Arginine-tRNA--protein transferase 1</fullName>
    </alternativeName>
</protein>
<evidence type="ECO:0000256" key="3">
    <source>
        <dbReference type="ARBA" id="ARBA00022786"/>
    </source>
</evidence>
<evidence type="ECO:0000256" key="1">
    <source>
        <dbReference type="ARBA" id="ARBA00009991"/>
    </source>
</evidence>
<feature type="compositionally biased region" description="Basic and acidic residues" evidence="6">
    <location>
        <begin position="103"/>
        <end position="125"/>
    </location>
</feature>
<feature type="domain" description="N-end rule aminoacyl transferase C-terminal" evidence="8">
    <location>
        <begin position="233"/>
        <end position="379"/>
    </location>
</feature>
<evidence type="ECO:0000259" key="8">
    <source>
        <dbReference type="Pfam" id="PF04377"/>
    </source>
</evidence>
<evidence type="ECO:0000256" key="2">
    <source>
        <dbReference type="ARBA" id="ARBA00022679"/>
    </source>
</evidence>
<comment type="catalytic activity">
    <reaction evidence="5">
        <text>an N-terminal L-alpha-aminoacyl-[protein] + L-arginyl-tRNA(Arg) = an N-terminal L-arginyl-L-aminoacyl-[protein] + tRNA(Arg) + H(+)</text>
        <dbReference type="Rhea" id="RHEA:10208"/>
        <dbReference type="Rhea" id="RHEA-COMP:9658"/>
        <dbReference type="Rhea" id="RHEA-COMP:9673"/>
        <dbReference type="Rhea" id="RHEA-COMP:10636"/>
        <dbReference type="Rhea" id="RHEA-COMP:10638"/>
        <dbReference type="ChEBI" id="CHEBI:15378"/>
        <dbReference type="ChEBI" id="CHEBI:78442"/>
        <dbReference type="ChEBI" id="CHEBI:78513"/>
        <dbReference type="ChEBI" id="CHEBI:78597"/>
        <dbReference type="ChEBI" id="CHEBI:83562"/>
        <dbReference type="EC" id="2.3.2.8"/>
    </reaction>
</comment>
<feature type="compositionally biased region" description="Basic and acidic residues" evidence="6">
    <location>
        <begin position="134"/>
        <end position="144"/>
    </location>
</feature>
<evidence type="ECO:0000256" key="5">
    <source>
        <dbReference type="PIRNR" id="PIRNR037207"/>
    </source>
</evidence>
<name>A0A6P8IT42_ACTTE</name>
<keyword evidence="3 5" id="KW-0833">Ubl conjugation pathway</keyword>
<dbReference type="InterPro" id="IPR017137">
    <property type="entry name" value="Arg-tRNA-P_Trfase_1_euk"/>
</dbReference>
<evidence type="ECO:0000256" key="4">
    <source>
        <dbReference type="ARBA" id="ARBA00023315"/>
    </source>
</evidence>
<keyword evidence="9" id="KW-1185">Reference proteome</keyword>
<dbReference type="AlphaFoldDB" id="A0A6P8IT42"/>
<sequence>MAGPSIVEYFTGSEGHRCGYCGSSDTNRSNGMWAHKLTCKDYQDLIDRGWRRSGKYCYKPLMNQTCCPAYTIRCKALEFKATKSQKKVLKHMTKYLTSDIKMKEMHGNDDENQSGKDKDVKRKDSPLNPDETVQTDHHKEKPEPRPGLGPDANKPPCRKAKLIRKERKRQKLAASGVECDSAYTQAGHQNTAKSLEDLLFEYSKHSNILHKLEIKLVHADMESEEFKSTFKQSYNVYKNYQVSIHKDPPDKCTERQSLTPSFFQFQRFLCDSPLMHDKRSGAPHMGYGSFHQQYYLDGVLIAVAVLDILPRCVSSVYLYYEPSYGFLSLGTYSTLREIYFTQQLYRQVPSIESYYMGFYIHSCPKMRYKGNYYPSFLVCPETYNWVPIEKCRPKLDSSKYSRLDDVSPGGFLSSEGRLPVLCE</sequence>
<dbReference type="GeneID" id="116303953"/>
<comment type="function">
    <text evidence="5">Involved in the post-translational conjugation of arginine to the N-terminal aspartate or glutamate of a protein. This arginylation is required for degradation of the protein via the ubiquitin pathway.</text>
</comment>
<dbReference type="InParanoid" id="A0A6P8IT42"/>
<evidence type="ECO:0000259" key="7">
    <source>
        <dbReference type="Pfam" id="PF04376"/>
    </source>
</evidence>
<dbReference type="Pfam" id="PF04376">
    <property type="entry name" value="ATE_N"/>
    <property type="match status" value="1"/>
</dbReference>
<dbReference type="InterPro" id="IPR030700">
    <property type="entry name" value="N-end_Aminoacyl_Trfase"/>
</dbReference>
<dbReference type="KEGG" id="aten:116303953"/>
<keyword evidence="2 5" id="KW-0808">Transferase</keyword>
<dbReference type="PANTHER" id="PTHR21367">
    <property type="entry name" value="ARGININE-TRNA-PROTEIN TRANSFERASE 1"/>
    <property type="match status" value="1"/>
</dbReference>
<dbReference type="InterPro" id="IPR007472">
    <property type="entry name" value="N-end_Aminoacyl_Trfase_C"/>
</dbReference>
<reference evidence="10" key="1">
    <citation type="submission" date="2025-08" db="UniProtKB">
        <authorList>
            <consortium name="RefSeq"/>
        </authorList>
    </citation>
    <scope>IDENTIFICATION</scope>
    <source>
        <tissue evidence="10">Tentacle</tissue>
    </source>
</reference>
<dbReference type="FunCoup" id="A0A6P8IT42">
    <property type="interactions" value="3475"/>
</dbReference>
<dbReference type="GO" id="GO:0005737">
    <property type="term" value="C:cytoplasm"/>
    <property type="evidence" value="ECO:0007669"/>
    <property type="project" value="TreeGrafter"/>
</dbReference>
<dbReference type="OrthoDB" id="74183at2759"/>
<dbReference type="PIRSF" id="PIRSF037207">
    <property type="entry name" value="ATE1_euk"/>
    <property type="match status" value="1"/>
</dbReference>
<feature type="region of interest" description="Disordered" evidence="6">
    <location>
        <begin position="103"/>
        <end position="157"/>
    </location>
</feature>
<evidence type="ECO:0000313" key="9">
    <source>
        <dbReference type="Proteomes" id="UP000515163"/>
    </source>
</evidence>
<dbReference type="Proteomes" id="UP000515163">
    <property type="component" value="Unplaced"/>
</dbReference>
<comment type="similarity">
    <text evidence="1 5">Belongs to the R-transferase family.</text>
</comment>
<organism evidence="9 10">
    <name type="scientific">Actinia tenebrosa</name>
    <name type="common">Australian red waratah sea anemone</name>
    <dbReference type="NCBI Taxonomy" id="6105"/>
    <lineage>
        <taxon>Eukaryota</taxon>
        <taxon>Metazoa</taxon>
        <taxon>Cnidaria</taxon>
        <taxon>Anthozoa</taxon>
        <taxon>Hexacorallia</taxon>
        <taxon>Actiniaria</taxon>
        <taxon>Actiniidae</taxon>
        <taxon>Actinia</taxon>
    </lineage>
</organism>
<dbReference type="InterPro" id="IPR007471">
    <property type="entry name" value="N-end_Aminoacyl_Trfase_N"/>
</dbReference>
<evidence type="ECO:0000313" key="10">
    <source>
        <dbReference type="RefSeq" id="XP_031569440.1"/>
    </source>
</evidence>
<dbReference type="PANTHER" id="PTHR21367:SF1">
    <property type="entry name" value="ARGINYL-TRNA--PROTEIN TRANSFERASE 1"/>
    <property type="match status" value="1"/>
</dbReference>
<dbReference type="Pfam" id="PF04377">
    <property type="entry name" value="ATE_C"/>
    <property type="match status" value="1"/>
</dbReference>
<proteinExistence type="inferred from homology"/>
<dbReference type="EC" id="2.3.2.8" evidence="5"/>
<keyword evidence="4 5" id="KW-0012">Acyltransferase</keyword>
<feature type="domain" description="N-end aminoacyl transferase N-terminal" evidence="7">
    <location>
        <begin position="16"/>
        <end position="87"/>
    </location>
</feature>
<gene>
    <name evidence="10" type="primary">LOC116303953</name>
</gene>
<accession>A0A6P8IT42</accession>